<comment type="subcellular location">
    <subcellularLocation>
        <location evidence="1">Cell membrane</location>
        <topology evidence="1">Multi-pass membrane protein</topology>
    </subcellularLocation>
</comment>
<keyword evidence="4 6" id="KW-1133">Transmembrane helix</keyword>
<evidence type="ECO:0000256" key="3">
    <source>
        <dbReference type="ARBA" id="ARBA00022692"/>
    </source>
</evidence>
<sequence length="482" mass="52613">MPSKSSGYRDPVTLSPIRKVHIVLAGILFIFNSAFGSSLPSGAHDAIADYFHISRTDTKMVLLNSLYLIGFAIGPLIFGPLSEHVGRKPVLVGTFSGYLIFTLACALAPNFPALLVFRLLAGVNAASPNAVLGGLYADILDDPHTRGIAMALFMVVTAFGPQLAPLVSGFISVVSWRWAFWVGLAAGGVGFPFILFIPETYVPVLKKRYARKMGRLGDEVNRTDECVNGPERGHDTDGILSIFTRPFKMIVREPILLFASLFMGFTYALFYLYFQAYPLIFQDLYGLSTGMAGLAFLPISVGALVSFSLFLLYGSWHSKAVEQGKEWAMQEEYRRLPLAALGAPLLPIALFWLGWTSKASIHPAVPIMSGFFFGIGYILIFMAMINYLTDAYKQYSASAQAAASTLRSCFAVCLPLATNSLYGNLGINWASSLLAFVAILLAVIPFVFIRYGQWIRSHSPFSQRVMKGQLAGDSPAEGEPVL</sequence>
<dbReference type="OrthoDB" id="5141738at2759"/>
<dbReference type="CDD" id="cd17323">
    <property type="entry name" value="MFS_Tpo1_MDR_like"/>
    <property type="match status" value="1"/>
</dbReference>
<dbReference type="PANTHER" id="PTHR23502:SF74">
    <property type="entry name" value="MAJOR FACILITATOR SUPERFAMILY (MFS) PROFILE DOMAIN-CONTAINING PROTEIN"/>
    <property type="match status" value="1"/>
</dbReference>
<proteinExistence type="inferred from homology"/>
<feature type="domain" description="Major facilitator superfamily (MFS) profile" evidence="7">
    <location>
        <begin position="22"/>
        <end position="453"/>
    </location>
</feature>
<comment type="similarity">
    <text evidence="2">Belongs to the major facilitator superfamily.</text>
</comment>
<feature type="transmembrane region" description="Helical" evidence="6">
    <location>
        <begin position="178"/>
        <end position="205"/>
    </location>
</feature>
<dbReference type="PROSITE" id="PS50850">
    <property type="entry name" value="MFS"/>
    <property type="match status" value="1"/>
</dbReference>
<feature type="transmembrane region" description="Helical" evidence="6">
    <location>
        <begin position="336"/>
        <end position="355"/>
    </location>
</feature>
<keyword evidence="5 6" id="KW-0472">Membrane</keyword>
<feature type="transmembrane region" description="Helical" evidence="6">
    <location>
        <begin position="148"/>
        <end position="172"/>
    </location>
</feature>
<keyword evidence="3 6" id="KW-0812">Transmembrane</keyword>
<dbReference type="SUPFAM" id="SSF103473">
    <property type="entry name" value="MFS general substrate transporter"/>
    <property type="match status" value="1"/>
</dbReference>
<dbReference type="GO" id="GO:0005886">
    <property type="term" value="C:plasma membrane"/>
    <property type="evidence" value="ECO:0007669"/>
    <property type="project" value="UniProtKB-SubCell"/>
</dbReference>
<dbReference type="Proteomes" id="UP001153618">
    <property type="component" value="Unassembled WGS sequence"/>
</dbReference>
<evidence type="ECO:0000256" key="5">
    <source>
        <dbReference type="ARBA" id="ARBA00023136"/>
    </source>
</evidence>
<evidence type="ECO:0000256" key="4">
    <source>
        <dbReference type="ARBA" id="ARBA00022989"/>
    </source>
</evidence>
<dbReference type="Gene3D" id="1.20.1250.20">
    <property type="entry name" value="MFS general substrate transporter like domains"/>
    <property type="match status" value="1"/>
</dbReference>
<evidence type="ECO:0000313" key="9">
    <source>
        <dbReference type="Proteomes" id="UP001153618"/>
    </source>
</evidence>
<dbReference type="InterPro" id="IPR036259">
    <property type="entry name" value="MFS_trans_sf"/>
</dbReference>
<dbReference type="Pfam" id="PF07690">
    <property type="entry name" value="MFS_1"/>
    <property type="match status" value="1"/>
</dbReference>
<evidence type="ECO:0000313" key="8">
    <source>
        <dbReference type="EMBL" id="CAG8298467.1"/>
    </source>
</evidence>
<feature type="transmembrane region" description="Helical" evidence="6">
    <location>
        <begin position="367"/>
        <end position="388"/>
    </location>
</feature>
<name>A0A9W4IHC9_PENOL</name>
<keyword evidence="9" id="KW-1185">Reference proteome</keyword>
<feature type="transmembrane region" description="Helical" evidence="6">
    <location>
        <begin position="429"/>
        <end position="449"/>
    </location>
</feature>
<feature type="transmembrane region" description="Helical" evidence="6">
    <location>
        <begin position="60"/>
        <end position="78"/>
    </location>
</feature>
<dbReference type="InterPro" id="IPR020846">
    <property type="entry name" value="MFS_dom"/>
</dbReference>
<feature type="transmembrane region" description="Helical" evidence="6">
    <location>
        <begin position="20"/>
        <end position="40"/>
    </location>
</feature>
<accession>A0A9W4IHC9</accession>
<feature type="transmembrane region" description="Helical" evidence="6">
    <location>
        <begin position="255"/>
        <end position="274"/>
    </location>
</feature>
<evidence type="ECO:0000256" key="6">
    <source>
        <dbReference type="SAM" id="Phobius"/>
    </source>
</evidence>
<dbReference type="AlphaFoldDB" id="A0A9W4IHC9"/>
<evidence type="ECO:0000256" key="1">
    <source>
        <dbReference type="ARBA" id="ARBA00004651"/>
    </source>
</evidence>
<reference evidence="8" key="1">
    <citation type="submission" date="2021-07" db="EMBL/GenBank/DDBJ databases">
        <authorList>
            <person name="Branca A.L. A."/>
        </authorList>
    </citation>
    <scope>NUCLEOTIDE SEQUENCE</scope>
</reference>
<dbReference type="InterPro" id="IPR011701">
    <property type="entry name" value="MFS"/>
</dbReference>
<feature type="transmembrane region" description="Helical" evidence="6">
    <location>
        <begin position="294"/>
        <end position="316"/>
    </location>
</feature>
<gene>
    <name evidence="8" type="ORF">POLS_LOCUS9853</name>
</gene>
<dbReference type="PANTHER" id="PTHR23502">
    <property type="entry name" value="MAJOR FACILITATOR SUPERFAMILY"/>
    <property type="match status" value="1"/>
</dbReference>
<protein>
    <recommendedName>
        <fullName evidence="7">Major facilitator superfamily (MFS) profile domain-containing protein</fullName>
    </recommendedName>
</protein>
<dbReference type="FunFam" id="1.20.1250.20:FF:000082">
    <property type="entry name" value="MFS multidrug transporter, putative"/>
    <property type="match status" value="1"/>
</dbReference>
<evidence type="ECO:0000256" key="2">
    <source>
        <dbReference type="ARBA" id="ARBA00008335"/>
    </source>
</evidence>
<feature type="transmembrane region" description="Helical" evidence="6">
    <location>
        <begin position="90"/>
        <end position="109"/>
    </location>
</feature>
<comment type="caution">
    <text evidence="8">The sequence shown here is derived from an EMBL/GenBank/DDBJ whole genome shotgun (WGS) entry which is preliminary data.</text>
</comment>
<dbReference type="GO" id="GO:0022857">
    <property type="term" value="F:transmembrane transporter activity"/>
    <property type="evidence" value="ECO:0007669"/>
    <property type="project" value="InterPro"/>
</dbReference>
<organism evidence="8 9">
    <name type="scientific">Penicillium olsonii</name>
    <dbReference type="NCBI Taxonomy" id="99116"/>
    <lineage>
        <taxon>Eukaryota</taxon>
        <taxon>Fungi</taxon>
        <taxon>Dikarya</taxon>
        <taxon>Ascomycota</taxon>
        <taxon>Pezizomycotina</taxon>
        <taxon>Eurotiomycetes</taxon>
        <taxon>Eurotiomycetidae</taxon>
        <taxon>Eurotiales</taxon>
        <taxon>Aspergillaceae</taxon>
        <taxon>Penicillium</taxon>
    </lineage>
</organism>
<dbReference type="EMBL" id="CAJVOS010000104">
    <property type="protein sequence ID" value="CAG8298467.1"/>
    <property type="molecule type" value="Genomic_DNA"/>
</dbReference>
<evidence type="ECO:0000259" key="7">
    <source>
        <dbReference type="PROSITE" id="PS50850"/>
    </source>
</evidence>